<dbReference type="GO" id="GO:0005436">
    <property type="term" value="F:sodium:phosphate symporter activity"/>
    <property type="evidence" value="ECO:0007669"/>
    <property type="project" value="InterPro"/>
</dbReference>
<feature type="transmembrane region" description="Helical" evidence="6">
    <location>
        <begin position="57"/>
        <end position="79"/>
    </location>
</feature>
<organism evidence="7 8">
    <name type="scientific">Parahaliea aestuarii</name>
    <dbReference type="NCBI Taxonomy" id="1852021"/>
    <lineage>
        <taxon>Bacteria</taxon>
        <taxon>Pseudomonadati</taxon>
        <taxon>Pseudomonadota</taxon>
        <taxon>Gammaproteobacteria</taxon>
        <taxon>Cellvibrionales</taxon>
        <taxon>Halieaceae</taxon>
        <taxon>Parahaliea</taxon>
    </lineage>
</organism>
<reference evidence="7 8" key="1">
    <citation type="submission" date="2019-08" db="EMBL/GenBank/DDBJ databases">
        <title>Parahaliea maris sp. nov., isolated from the surface seawater.</title>
        <authorList>
            <person name="Liu Y."/>
        </authorList>
    </citation>
    <scope>NUCLEOTIDE SEQUENCE [LARGE SCALE GENOMIC DNA]</scope>
    <source>
        <strain evidence="7 8">S2-26</strain>
    </source>
</reference>
<dbReference type="PANTHER" id="PTHR10010:SF46">
    <property type="entry name" value="SODIUM-DEPENDENT PHOSPHATE TRANSPORT PROTEIN 2B"/>
    <property type="match status" value="1"/>
</dbReference>
<evidence type="ECO:0000256" key="2">
    <source>
        <dbReference type="ARBA" id="ARBA00022475"/>
    </source>
</evidence>
<evidence type="ECO:0000256" key="4">
    <source>
        <dbReference type="ARBA" id="ARBA00022989"/>
    </source>
</evidence>
<feature type="transmembrane region" description="Helical" evidence="6">
    <location>
        <begin position="15"/>
        <end position="37"/>
    </location>
</feature>
<keyword evidence="8" id="KW-1185">Reference proteome</keyword>
<comment type="caution">
    <text evidence="7">The sequence shown here is derived from an EMBL/GenBank/DDBJ whole genome shotgun (WGS) entry which is preliminary data.</text>
</comment>
<keyword evidence="4 6" id="KW-1133">Transmembrane helix</keyword>
<feature type="transmembrane region" description="Helical" evidence="6">
    <location>
        <begin position="195"/>
        <end position="224"/>
    </location>
</feature>
<keyword evidence="2" id="KW-1003">Cell membrane</keyword>
<evidence type="ECO:0000256" key="1">
    <source>
        <dbReference type="ARBA" id="ARBA00004651"/>
    </source>
</evidence>
<comment type="subcellular location">
    <subcellularLocation>
        <location evidence="1">Cell membrane</location>
        <topology evidence="1">Multi-pass membrane protein</topology>
    </subcellularLocation>
</comment>
<feature type="transmembrane region" description="Helical" evidence="6">
    <location>
        <begin position="156"/>
        <end position="174"/>
    </location>
</feature>
<sequence length="561" mass="60257">MLAACCRPGTPEITVRGTVCMFPVLLALGTGLALFLFGMHELEGGVRALGRRTFQRWLSRSTASPVSSAAVGVAVTAILQSSSLVSLLVLAFASAGVLPLYNAVGILLGANLGTTITGWMVATIGFKLSLQALALPGMALGALLVMLPVSSSRVAATGRLVFGIGLILLGLDIMKGAMETVSASWDLEVLQGQVVLVYFLAGIAMAALIQSSSAVMMLTLAALHGGLVDIGAAAALVIGADLGTTSTTLIGSIGGSAVKRQLALAHLLFNLIVDVLALVVLLPLLPAIQSFIGLSDPLYTLALFHSLFNLVGLLLFLPWLKVWSHWLGRRFCRRASEVVELGSVPTRVPDAALVASGKLLHSMRLNAMALSLHFFKIPVEGLNIRSELTRELEVVSREAVTVEERYARLKQWESELLAFSFDLQAEPLNAEQAGTIQRQTHEARSLSYSSKTLKDIRENLVNQRHSELDEVQSLYREHRRYMTAAISHYLRLASEDGRRGDREEEVADLSGANDRDYEAANLRVSAMAAGDVVSGTELTNMLNVNRDLHHAVKDLLHSLQG</sequence>
<dbReference type="GO" id="GO:0044341">
    <property type="term" value="P:sodium-dependent phosphate transport"/>
    <property type="evidence" value="ECO:0007669"/>
    <property type="project" value="InterPro"/>
</dbReference>
<dbReference type="Pfam" id="PF02690">
    <property type="entry name" value="Na_Pi_cotrans"/>
    <property type="match status" value="2"/>
</dbReference>
<dbReference type="AlphaFoldDB" id="A0A5C8ZY99"/>
<name>A0A5C8ZY99_9GAMM</name>
<dbReference type="PANTHER" id="PTHR10010">
    <property type="entry name" value="SOLUTE CARRIER FAMILY 34 SODIUM PHOSPHATE , MEMBER 2-RELATED"/>
    <property type="match status" value="1"/>
</dbReference>
<dbReference type="GO" id="GO:0005886">
    <property type="term" value="C:plasma membrane"/>
    <property type="evidence" value="ECO:0007669"/>
    <property type="project" value="UniProtKB-SubCell"/>
</dbReference>
<dbReference type="InterPro" id="IPR003841">
    <property type="entry name" value="Na/Pi_transpt"/>
</dbReference>
<feature type="transmembrane region" description="Helical" evidence="6">
    <location>
        <begin position="85"/>
        <end position="108"/>
    </location>
</feature>
<evidence type="ECO:0000256" key="5">
    <source>
        <dbReference type="ARBA" id="ARBA00023136"/>
    </source>
</evidence>
<evidence type="ECO:0008006" key="9">
    <source>
        <dbReference type="Google" id="ProtNLM"/>
    </source>
</evidence>
<dbReference type="EMBL" id="VRYZ01000002">
    <property type="protein sequence ID" value="TXS93583.1"/>
    <property type="molecule type" value="Genomic_DNA"/>
</dbReference>
<evidence type="ECO:0000256" key="3">
    <source>
        <dbReference type="ARBA" id="ARBA00022692"/>
    </source>
</evidence>
<gene>
    <name evidence="7" type="ORF">FVW59_07105</name>
</gene>
<feature type="transmembrane region" description="Helical" evidence="6">
    <location>
        <begin position="128"/>
        <end position="150"/>
    </location>
</feature>
<evidence type="ECO:0000313" key="7">
    <source>
        <dbReference type="EMBL" id="TXS93583.1"/>
    </source>
</evidence>
<keyword evidence="3 6" id="KW-0812">Transmembrane</keyword>
<accession>A0A5C8ZY99</accession>
<evidence type="ECO:0000313" key="8">
    <source>
        <dbReference type="Proteomes" id="UP000321933"/>
    </source>
</evidence>
<dbReference type="RefSeq" id="WP_148063518.1">
    <property type="nucleotide sequence ID" value="NZ_VRYZ01000002.1"/>
</dbReference>
<protein>
    <recommendedName>
        <fullName evidence="9">Na/Pi cotransporter family protein</fullName>
    </recommendedName>
</protein>
<feature type="transmembrane region" description="Helical" evidence="6">
    <location>
        <begin position="230"/>
        <end position="255"/>
    </location>
</feature>
<keyword evidence="5 6" id="KW-0472">Membrane</keyword>
<proteinExistence type="predicted"/>
<evidence type="ECO:0000256" key="6">
    <source>
        <dbReference type="SAM" id="Phobius"/>
    </source>
</evidence>
<dbReference type="Proteomes" id="UP000321933">
    <property type="component" value="Unassembled WGS sequence"/>
</dbReference>
<feature type="transmembrane region" description="Helical" evidence="6">
    <location>
        <begin position="298"/>
        <end position="320"/>
    </location>
</feature>
<feature type="transmembrane region" description="Helical" evidence="6">
    <location>
        <begin position="267"/>
        <end position="292"/>
    </location>
</feature>
<dbReference type="OrthoDB" id="9763003at2"/>
<dbReference type="NCBIfam" id="NF037997">
    <property type="entry name" value="Na_Pi_symport"/>
    <property type="match status" value="1"/>
</dbReference>